<evidence type="ECO:0000256" key="1">
    <source>
        <dbReference type="ARBA" id="ARBA00022692"/>
    </source>
</evidence>
<feature type="compositionally biased region" description="Basic and acidic residues" evidence="4">
    <location>
        <begin position="544"/>
        <end position="556"/>
    </location>
</feature>
<name>A0A2S6IT24_9ACTN</name>
<feature type="transmembrane region" description="Helical" evidence="5">
    <location>
        <begin position="20"/>
        <end position="39"/>
    </location>
</feature>
<dbReference type="PANTHER" id="PTHR43156:SF2">
    <property type="entry name" value="STAGE II SPORULATION PROTEIN E"/>
    <property type="match status" value="1"/>
</dbReference>
<dbReference type="EMBL" id="PTJD01000004">
    <property type="protein sequence ID" value="PPK97295.1"/>
    <property type="molecule type" value="Genomic_DNA"/>
</dbReference>
<dbReference type="Pfam" id="PF00672">
    <property type="entry name" value="HAMP"/>
    <property type="match status" value="1"/>
</dbReference>
<feature type="transmembrane region" description="Helical" evidence="5">
    <location>
        <begin position="197"/>
        <end position="218"/>
    </location>
</feature>
<evidence type="ECO:0000256" key="2">
    <source>
        <dbReference type="ARBA" id="ARBA00022801"/>
    </source>
</evidence>
<keyword evidence="5" id="KW-0472">Membrane</keyword>
<feature type="domain" description="HAMP" evidence="6">
    <location>
        <begin position="216"/>
        <end position="268"/>
    </location>
</feature>
<dbReference type="SUPFAM" id="SSF81606">
    <property type="entry name" value="PP2C-like"/>
    <property type="match status" value="1"/>
</dbReference>
<dbReference type="CDD" id="cd06225">
    <property type="entry name" value="HAMP"/>
    <property type="match status" value="1"/>
</dbReference>
<dbReference type="Pfam" id="PF07228">
    <property type="entry name" value="SpoIIE"/>
    <property type="match status" value="1"/>
</dbReference>
<dbReference type="GO" id="GO:0007165">
    <property type="term" value="P:signal transduction"/>
    <property type="evidence" value="ECO:0007669"/>
    <property type="project" value="InterPro"/>
</dbReference>
<feature type="region of interest" description="Disordered" evidence="4">
    <location>
        <begin position="525"/>
        <end position="563"/>
    </location>
</feature>
<dbReference type="GO" id="GO:0016020">
    <property type="term" value="C:membrane"/>
    <property type="evidence" value="ECO:0007669"/>
    <property type="project" value="InterPro"/>
</dbReference>
<sequence length="563" mass="60069">MVSTVRGVPQRMTLQVRVGLLAAAVLAMVALLLGVLISGQSRDERLTERLDYWRTLLQQEDAVTDSLVRWYHAQRDYVLTGNQRRLSDSERHHAEMEEALRELSAAMPPQDPHVRRATGHLIAEILALEATTAPEVQARRRGDPVAASSLVERRFDAPGLDRTLEAADSVKALTEAQRVAAEETSRRAADALQLQQAVVGILALLLVPTVLLLVRRWILQPLARIRERLLAVSGGDLNVPVEVQAPPELADVASAAEAMRRRILDELAASVAAREALEQGQPLVMEVRAQLEPHALPEVPGWSAAAALRAAEGVLAGDWYDVVNLPDGDVAVLVTDVSGHGARAGIVAMQVKRVLESSLHLDPRPDAALALAARVFADEAERFASCLVAVLEPATGVLRYANAGHPPPLVLLPGGGGRSVRVVDQLDVTGPLLSWLHVDEPGAWRARTLTLAPGAALLAFTDGLIEARPGSGGEELGVEGVVEALAQVPDLDPARVVEVALEAARRRSGGRVRDDVTLVALARAVQGSRSAASTPRPVAPVPRADQDGGPRAREVRAAPTEGP</sequence>
<dbReference type="SMART" id="SM00331">
    <property type="entry name" value="PP2C_SIG"/>
    <property type="match status" value="1"/>
</dbReference>
<gene>
    <name evidence="7" type="ORF">CLV92_104114</name>
</gene>
<dbReference type="Gene3D" id="3.60.40.10">
    <property type="entry name" value="PPM-type phosphatase domain"/>
    <property type="match status" value="1"/>
</dbReference>
<dbReference type="Proteomes" id="UP000239485">
    <property type="component" value="Unassembled WGS sequence"/>
</dbReference>
<evidence type="ECO:0000256" key="3">
    <source>
        <dbReference type="ARBA" id="ARBA00022989"/>
    </source>
</evidence>
<dbReference type="SUPFAM" id="SSF158472">
    <property type="entry name" value="HAMP domain-like"/>
    <property type="match status" value="1"/>
</dbReference>
<dbReference type="PANTHER" id="PTHR43156">
    <property type="entry name" value="STAGE II SPORULATION PROTEIN E-RELATED"/>
    <property type="match status" value="1"/>
</dbReference>
<dbReference type="InterPro" id="IPR052016">
    <property type="entry name" value="Bact_Sigma-Reg"/>
</dbReference>
<dbReference type="Gene3D" id="6.10.340.10">
    <property type="match status" value="1"/>
</dbReference>
<keyword evidence="1 5" id="KW-0812">Transmembrane</keyword>
<dbReference type="InterPro" id="IPR003660">
    <property type="entry name" value="HAMP_dom"/>
</dbReference>
<keyword evidence="3 5" id="KW-1133">Transmembrane helix</keyword>
<dbReference type="InterPro" id="IPR001932">
    <property type="entry name" value="PPM-type_phosphatase-like_dom"/>
</dbReference>
<dbReference type="PROSITE" id="PS50885">
    <property type="entry name" value="HAMP"/>
    <property type="match status" value="1"/>
</dbReference>
<evidence type="ECO:0000259" key="6">
    <source>
        <dbReference type="PROSITE" id="PS50885"/>
    </source>
</evidence>
<proteinExistence type="predicted"/>
<comment type="caution">
    <text evidence="7">The sequence shown here is derived from an EMBL/GenBank/DDBJ whole genome shotgun (WGS) entry which is preliminary data.</text>
</comment>
<accession>A0A2S6IT24</accession>
<dbReference type="GO" id="GO:0016791">
    <property type="term" value="F:phosphatase activity"/>
    <property type="evidence" value="ECO:0007669"/>
    <property type="project" value="TreeGrafter"/>
</dbReference>
<reference evidence="7 8" key="1">
    <citation type="submission" date="2018-02" db="EMBL/GenBank/DDBJ databases">
        <title>Genomic Encyclopedia of Archaeal and Bacterial Type Strains, Phase II (KMG-II): from individual species to whole genera.</title>
        <authorList>
            <person name="Goeker M."/>
        </authorList>
    </citation>
    <scope>NUCLEOTIDE SEQUENCE [LARGE SCALE GENOMIC DNA]</scope>
    <source>
        <strain evidence="7 8">DSM 22857</strain>
    </source>
</reference>
<evidence type="ECO:0000313" key="8">
    <source>
        <dbReference type="Proteomes" id="UP000239485"/>
    </source>
</evidence>
<organism evidence="7 8">
    <name type="scientific">Kineococcus xinjiangensis</name>
    <dbReference type="NCBI Taxonomy" id="512762"/>
    <lineage>
        <taxon>Bacteria</taxon>
        <taxon>Bacillati</taxon>
        <taxon>Actinomycetota</taxon>
        <taxon>Actinomycetes</taxon>
        <taxon>Kineosporiales</taxon>
        <taxon>Kineosporiaceae</taxon>
        <taxon>Kineococcus</taxon>
    </lineage>
</organism>
<keyword evidence="8" id="KW-1185">Reference proteome</keyword>
<evidence type="ECO:0000256" key="4">
    <source>
        <dbReference type="SAM" id="MobiDB-lite"/>
    </source>
</evidence>
<dbReference type="SMART" id="SM00304">
    <property type="entry name" value="HAMP"/>
    <property type="match status" value="1"/>
</dbReference>
<evidence type="ECO:0000313" key="7">
    <source>
        <dbReference type="EMBL" id="PPK97295.1"/>
    </source>
</evidence>
<dbReference type="InterPro" id="IPR036457">
    <property type="entry name" value="PPM-type-like_dom_sf"/>
</dbReference>
<keyword evidence="2" id="KW-0378">Hydrolase</keyword>
<evidence type="ECO:0000256" key="5">
    <source>
        <dbReference type="SAM" id="Phobius"/>
    </source>
</evidence>
<protein>
    <submittedName>
        <fullName evidence="7">Serine phosphatase RsbU (Regulator of sigma subunit)</fullName>
    </submittedName>
</protein>
<dbReference type="AlphaFoldDB" id="A0A2S6IT24"/>